<evidence type="ECO:0000256" key="1">
    <source>
        <dbReference type="ARBA" id="ARBA00006484"/>
    </source>
</evidence>
<accession>A0A0D1ZD03</accession>
<dbReference type="STRING" id="91928.A0A0D1ZD03"/>
<dbReference type="PRINTS" id="PR00080">
    <property type="entry name" value="SDRFAMILY"/>
</dbReference>
<keyword evidence="2" id="KW-0521">NADP</keyword>
<comment type="similarity">
    <text evidence="1 4">Belongs to the short-chain dehydrogenases/reductases (SDR) family.</text>
</comment>
<dbReference type="GO" id="GO:0019433">
    <property type="term" value="P:triglyceride catabolic process"/>
    <property type="evidence" value="ECO:0007669"/>
    <property type="project" value="TreeGrafter"/>
</dbReference>
<dbReference type="GO" id="GO:0006654">
    <property type="term" value="P:phosphatidic acid biosynthetic process"/>
    <property type="evidence" value="ECO:0007669"/>
    <property type="project" value="TreeGrafter"/>
</dbReference>
<dbReference type="GO" id="GO:0000140">
    <property type="term" value="F:acylglycerone-phosphate reductase (NADP+) activity"/>
    <property type="evidence" value="ECO:0007669"/>
    <property type="project" value="TreeGrafter"/>
</dbReference>
<dbReference type="InterPro" id="IPR057326">
    <property type="entry name" value="KR_dom"/>
</dbReference>
<evidence type="ECO:0000256" key="4">
    <source>
        <dbReference type="RuleBase" id="RU000363"/>
    </source>
</evidence>
<dbReference type="PANTHER" id="PTHR44169:SF3">
    <property type="entry name" value="SHORT-CHAIN DEHYDROGENASE SRDE"/>
    <property type="match status" value="1"/>
</dbReference>
<dbReference type="InterPro" id="IPR036291">
    <property type="entry name" value="NAD(P)-bd_dom_sf"/>
</dbReference>
<keyword evidence="3" id="KW-0560">Oxidoreductase</keyword>
<dbReference type="Proteomes" id="UP000053328">
    <property type="component" value="Unassembled WGS sequence"/>
</dbReference>
<dbReference type="CDD" id="cd05374">
    <property type="entry name" value="17beta-HSD-like_SDR_c"/>
    <property type="match status" value="1"/>
</dbReference>
<dbReference type="SUPFAM" id="SSF51735">
    <property type="entry name" value="NAD(P)-binding Rossmann-fold domains"/>
    <property type="match status" value="1"/>
</dbReference>
<dbReference type="GO" id="GO:0004806">
    <property type="term" value="F:triacylglycerol lipase activity"/>
    <property type="evidence" value="ECO:0007669"/>
    <property type="project" value="TreeGrafter"/>
</dbReference>
<dbReference type="GO" id="GO:0005811">
    <property type="term" value="C:lipid droplet"/>
    <property type="evidence" value="ECO:0007669"/>
    <property type="project" value="TreeGrafter"/>
</dbReference>
<dbReference type="InterPro" id="IPR002347">
    <property type="entry name" value="SDR_fam"/>
</dbReference>
<evidence type="ECO:0000313" key="7">
    <source>
        <dbReference type="Proteomes" id="UP000053328"/>
    </source>
</evidence>
<dbReference type="AlphaFoldDB" id="A0A0D1ZD03"/>
<proteinExistence type="inferred from homology"/>
<dbReference type="GeneID" id="27337269"/>
<reference evidence="6 7" key="1">
    <citation type="submission" date="2015-01" db="EMBL/GenBank/DDBJ databases">
        <title>The Genome Sequence of Exophiala spinifera CBS89968.</title>
        <authorList>
            <consortium name="The Broad Institute Genomics Platform"/>
            <person name="Cuomo C."/>
            <person name="de Hoog S."/>
            <person name="Gorbushina A."/>
            <person name="Stielow B."/>
            <person name="Teixiera M."/>
            <person name="Abouelleil A."/>
            <person name="Chapman S.B."/>
            <person name="Priest M."/>
            <person name="Young S.K."/>
            <person name="Wortman J."/>
            <person name="Nusbaum C."/>
            <person name="Birren B."/>
        </authorList>
    </citation>
    <scope>NUCLEOTIDE SEQUENCE [LARGE SCALE GENOMIC DNA]</scope>
    <source>
        <strain evidence="6 7">CBS 89968</strain>
    </source>
</reference>
<dbReference type="HOGENOM" id="CLU_010194_2_9_1"/>
<dbReference type="EMBL" id="KN847499">
    <property type="protein sequence ID" value="KIW10887.1"/>
    <property type="molecule type" value="Genomic_DNA"/>
</dbReference>
<dbReference type="GO" id="GO:0005783">
    <property type="term" value="C:endoplasmic reticulum"/>
    <property type="evidence" value="ECO:0007669"/>
    <property type="project" value="TreeGrafter"/>
</dbReference>
<dbReference type="PRINTS" id="PR00081">
    <property type="entry name" value="GDHRDH"/>
</dbReference>
<protein>
    <recommendedName>
        <fullName evidence="5">Ketoreductase domain-containing protein</fullName>
    </recommendedName>
</protein>
<dbReference type="RefSeq" id="XP_016231103.1">
    <property type="nucleotide sequence ID" value="XM_016384501.1"/>
</dbReference>
<dbReference type="PROSITE" id="PS00061">
    <property type="entry name" value="ADH_SHORT"/>
    <property type="match status" value="1"/>
</dbReference>
<gene>
    <name evidence="6" type="ORF">PV08_10186</name>
</gene>
<dbReference type="OrthoDB" id="2102561at2759"/>
<dbReference type="Gene3D" id="3.40.50.720">
    <property type="entry name" value="NAD(P)-binding Rossmann-like Domain"/>
    <property type="match status" value="1"/>
</dbReference>
<evidence type="ECO:0000259" key="5">
    <source>
        <dbReference type="SMART" id="SM00822"/>
    </source>
</evidence>
<dbReference type="VEuPathDB" id="FungiDB:PV08_10186"/>
<evidence type="ECO:0000256" key="2">
    <source>
        <dbReference type="ARBA" id="ARBA00022857"/>
    </source>
</evidence>
<keyword evidence="7" id="KW-1185">Reference proteome</keyword>
<dbReference type="PANTHER" id="PTHR44169">
    <property type="entry name" value="NADPH-DEPENDENT 1-ACYLDIHYDROXYACETONE PHOSPHATE REDUCTASE"/>
    <property type="match status" value="1"/>
</dbReference>
<sequence>MPRTILITGCSDGGLGAALAIQFHRRGDRVFATARNPAKMASLTALGIETLKLDVLSDDSVKACVDEVSALTGGTLNMLINNAGAGYSMPIIDISLDDMEKLYRLNVFSVVRTTQLFFPLLRAAAPDATIVNQTSAATIITVPYQGAYGSSKAALDNLTQVLRLEMMPFRVKVVDLHTAAVKTHFFANVAQQPGSTLPPNSPYAVLKDKVQAVMNGDMEGVKQQDLDLWAKNVVNDLSKRNPSAQIWRGASATVVWLASFLPLGALDGTLKKMTGLDVLEKKVQEETSKKS</sequence>
<name>A0A0D1ZD03_9EURO</name>
<feature type="domain" description="Ketoreductase" evidence="5">
    <location>
        <begin position="3"/>
        <end position="180"/>
    </location>
</feature>
<dbReference type="InterPro" id="IPR020904">
    <property type="entry name" value="Sc_DH/Rdtase_CS"/>
</dbReference>
<dbReference type="Pfam" id="PF00106">
    <property type="entry name" value="adh_short"/>
    <property type="match status" value="1"/>
</dbReference>
<evidence type="ECO:0000256" key="3">
    <source>
        <dbReference type="ARBA" id="ARBA00023002"/>
    </source>
</evidence>
<dbReference type="SMART" id="SM00822">
    <property type="entry name" value="PKS_KR"/>
    <property type="match status" value="1"/>
</dbReference>
<organism evidence="6 7">
    <name type="scientific">Exophiala spinifera</name>
    <dbReference type="NCBI Taxonomy" id="91928"/>
    <lineage>
        <taxon>Eukaryota</taxon>
        <taxon>Fungi</taxon>
        <taxon>Dikarya</taxon>
        <taxon>Ascomycota</taxon>
        <taxon>Pezizomycotina</taxon>
        <taxon>Eurotiomycetes</taxon>
        <taxon>Chaetothyriomycetidae</taxon>
        <taxon>Chaetothyriales</taxon>
        <taxon>Herpotrichiellaceae</taxon>
        <taxon>Exophiala</taxon>
    </lineage>
</organism>
<evidence type="ECO:0000313" key="6">
    <source>
        <dbReference type="EMBL" id="KIW10887.1"/>
    </source>
</evidence>